<dbReference type="EnsemblPlants" id="KRH01948">
    <property type="protein sequence ID" value="KRH01948"/>
    <property type="gene ID" value="GLYMA_17G005400"/>
</dbReference>
<dbReference type="AlphaFoldDB" id="K7MJA3"/>
<dbReference type="PaxDb" id="3847-GLYMA17G00920.1"/>
<dbReference type="HOGENOM" id="CLU_3036234_0_0_1"/>
<evidence type="ECO:0000313" key="2">
    <source>
        <dbReference type="EnsemblPlants" id="KRH01948"/>
    </source>
</evidence>
<dbReference type="InParanoid" id="K7MJA3"/>
<reference evidence="1" key="3">
    <citation type="submission" date="2018-07" db="EMBL/GenBank/DDBJ databases">
        <title>WGS assembly of Glycine max.</title>
        <authorList>
            <person name="Schmutz J."/>
            <person name="Cannon S."/>
            <person name="Schlueter J."/>
            <person name="Ma J."/>
            <person name="Mitros T."/>
            <person name="Nelson W."/>
            <person name="Hyten D."/>
            <person name="Song Q."/>
            <person name="Thelen J."/>
            <person name="Cheng J."/>
            <person name="Xu D."/>
            <person name="Hellsten U."/>
            <person name="May G."/>
            <person name="Yu Y."/>
            <person name="Sakurai T."/>
            <person name="Umezawa T."/>
            <person name="Bhattacharyya M."/>
            <person name="Sandhu D."/>
            <person name="Valliyodan B."/>
            <person name="Lindquist E."/>
            <person name="Peto M."/>
            <person name="Grant D."/>
            <person name="Shu S."/>
            <person name="Goodstein D."/>
            <person name="Barry K."/>
            <person name="Futrell-Griggs M."/>
            <person name="Abernathy B."/>
            <person name="Du J."/>
            <person name="Tian Z."/>
            <person name="Zhu L."/>
            <person name="Gill N."/>
            <person name="Joshi T."/>
            <person name="Libault M."/>
            <person name="Sethuraman A."/>
            <person name="Zhang X."/>
            <person name="Shinozaki K."/>
            <person name="Nguyen H."/>
            <person name="Wing R."/>
            <person name="Cregan P."/>
            <person name="Specht J."/>
            <person name="Grimwood J."/>
            <person name="Rokhsar D."/>
            <person name="Stacey G."/>
            <person name="Shoemaker R."/>
            <person name="Jackson S."/>
        </authorList>
    </citation>
    <scope>NUCLEOTIDE SEQUENCE</scope>
    <source>
        <tissue evidence="1">Callus</tissue>
    </source>
</reference>
<sequence length="55" mass="6294">MKIHISISLSTNHQILKSQTQGKTNTTQLRRSHESKTFSFEYTASSGFEIKHITN</sequence>
<dbReference type="EMBL" id="CM000850">
    <property type="protein sequence ID" value="KRH01948.1"/>
    <property type="molecule type" value="Genomic_DNA"/>
</dbReference>
<name>K7MJA3_SOYBN</name>
<keyword evidence="3" id="KW-1185">Reference proteome</keyword>
<accession>K7MJA3</accession>
<protein>
    <submittedName>
        <fullName evidence="1 2">Uncharacterized protein</fullName>
    </submittedName>
</protein>
<evidence type="ECO:0000313" key="3">
    <source>
        <dbReference type="Proteomes" id="UP000008827"/>
    </source>
</evidence>
<reference evidence="2" key="2">
    <citation type="submission" date="2018-02" db="UniProtKB">
        <authorList>
            <consortium name="EnsemblPlants"/>
        </authorList>
    </citation>
    <scope>IDENTIFICATION</scope>
    <source>
        <strain evidence="2">Williams 82</strain>
    </source>
</reference>
<dbReference type="Proteomes" id="UP000008827">
    <property type="component" value="Chromosome 17"/>
</dbReference>
<organism evidence="2">
    <name type="scientific">Glycine max</name>
    <name type="common">Soybean</name>
    <name type="synonym">Glycine hispida</name>
    <dbReference type="NCBI Taxonomy" id="3847"/>
    <lineage>
        <taxon>Eukaryota</taxon>
        <taxon>Viridiplantae</taxon>
        <taxon>Streptophyta</taxon>
        <taxon>Embryophyta</taxon>
        <taxon>Tracheophyta</taxon>
        <taxon>Spermatophyta</taxon>
        <taxon>Magnoliopsida</taxon>
        <taxon>eudicotyledons</taxon>
        <taxon>Gunneridae</taxon>
        <taxon>Pentapetalae</taxon>
        <taxon>rosids</taxon>
        <taxon>fabids</taxon>
        <taxon>Fabales</taxon>
        <taxon>Fabaceae</taxon>
        <taxon>Papilionoideae</taxon>
        <taxon>50 kb inversion clade</taxon>
        <taxon>NPAAA clade</taxon>
        <taxon>indigoferoid/millettioid clade</taxon>
        <taxon>Phaseoleae</taxon>
        <taxon>Glycine</taxon>
        <taxon>Glycine subgen. Soja</taxon>
    </lineage>
</organism>
<evidence type="ECO:0000313" key="1">
    <source>
        <dbReference type="EMBL" id="KRH01948.1"/>
    </source>
</evidence>
<proteinExistence type="predicted"/>
<gene>
    <name evidence="1" type="ORF">GLYMA_17G005400</name>
</gene>
<reference evidence="1 2" key="1">
    <citation type="journal article" date="2010" name="Nature">
        <title>Genome sequence of the palaeopolyploid soybean.</title>
        <authorList>
            <person name="Schmutz J."/>
            <person name="Cannon S.B."/>
            <person name="Schlueter J."/>
            <person name="Ma J."/>
            <person name="Mitros T."/>
            <person name="Nelson W."/>
            <person name="Hyten D.L."/>
            <person name="Song Q."/>
            <person name="Thelen J.J."/>
            <person name="Cheng J."/>
            <person name="Xu D."/>
            <person name="Hellsten U."/>
            <person name="May G.D."/>
            <person name="Yu Y."/>
            <person name="Sakurai T."/>
            <person name="Umezawa T."/>
            <person name="Bhattacharyya M.K."/>
            <person name="Sandhu D."/>
            <person name="Valliyodan B."/>
            <person name="Lindquist E."/>
            <person name="Peto M."/>
            <person name="Grant D."/>
            <person name="Shu S."/>
            <person name="Goodstein D."/>
            <person name="Barry K."/>
            <person name="Futrell-Griggs M."/>
            <person name="Abernathy B."/>
            <person name="Du J."/>
            <person name="Tian Z."/>
            <person name="Zhu L."/>
            <person name="Gill N."/>
            <person name="Joshi T."/>
            <person name="Libault M."/>
            <person name="Sethuraman A."/>
            <person name="Zhang X.-C."/>
            <person name="Shinozaki K."/>
            <person name="Nguyen H.T."/>
            <person name="Wing R.A."/>
            <person name="Cregan P."/>
            <person name="Specht J."/>
            <person name="Grimwood J."/>
            <person name="Rokhsar D."/>
            <person name="Stacey G."/>
            <person name="Shoemaker R.C."/>
            <person name="Jackson S.A."/>
        </authorList>
    </citation>
    <scope>NUCLEOTIDE SEQUENCE [LARGE SCALE GENOMIC DNA]</scope>
    <source>
        <strain evidence="2">cv. Williams 82</strain>
        <tissue evidence="1">Callus</tissue>
    </source>
</reference>
<dbReference type="Gramene" id="KRH01948">
    <property type="protein sequence ID" value="KRH01948"/>
    <property type="gene ID" value="GLYMA_17G005400"/>
</dbReference>